<evidence type="ECO:0000256" key="2">
    <source>
        <dbReference type="ARBA" id="ARBA00022723"/>
    </source>
</evidence>
<feature type="compositionally biased region" description="Basic and acidic residues" evidence="5">
    <location>
        <begin position="53"/>
        <end position="70"/>
    </location>
</feature>
<evidence type="ECO:0000256" key="5">
    <source>
        <dbReference type="SAM" id="MobiDB-lite"/>
    </source>
</evidence>
<protein>
    <recommendedName>
        <fullName evidence="6">Integrase catalytic domain-containing protein</fullName>
    </recommendedName>
</protein>
<dbReference type="EMBL" id="JAHUZN010000013">
    <property type="protein sequence ID" value="KAG8471924.1"/>
    <property type="molecule type" value="Genomic_DNA"/>
</dbReference>
<dbReference type="SUPFAM" id="SSF53098">
    <property type="entry name" value="Ribonuclease H-like"/>
    <property type="match status" value="1"/>
</dbReference>
<dbReference type="PANTHER" id="PTHR42648">
    <property type="entry name" value="TRANSPOSASE, PUTATIVE-RELATED"/>
    <property type="match status" value="1"/>
</dbReference>
<accession>A0A8J6CGN5</accession>
<dbReference type="GO" id="GO:0015074">
    <property type="term" value="P:DNA integration"/>
    <property type="evidence" value="ECO:0007669"/>
    <property type="project" value="InterPro"/>
</dbReference>
<dbReference type="Gene3D" id="3.30.420.10">
    <property type="entry name" value="Ribonuclease H-like superfamily/Ribonuclease H"/>
    <property type="match status" value="1"/>
</dbReference>
<keyword evidence="8" id="KW-1185">Reference proteome</keyword>
<dbReference type="Pfam" id="PF00665">
    <property type="entry name" value="rve"/>
    <property type="match status" value="1"/>
</dbReference>
<evidence type="ECO:0000313" key="8">
    <source>
        <dbReference type="Proteomes" id="UP000701853"/>
    </source>
</evidence>
<feature type="region of interest" description="Disordered" evidence="5">
    <location>
        <begin position="27"/>
        <end position="70"/>
    </location>
</feature>
<dbReference type="InterPro" id="IPR036875">
    <property type="entry name" value="Znf_CCHC_sf"/>
</dbReference>
<dbReference type="InterPro" id="IPR043502">
    <property type="entry name" value="DNA/RNA_pol_sf"/>
</dbReference>
<dbReference type="Pfam" id="PF07727">
    <property type="entry name" value="RVT_2"/>
    <property type="match status" value="2"/>
</dbReference>
<dbReference type="OrthoDB" id="547913at2759"/>
<name>A0A8J6CGN5_9ROSI</name>
<dbReference type="InterPro" id="IPR013103">
    <property type="entry name" value="RVT_2"/>
</dbReference>
<dbReference type="SUPFAM" id="SSF56672">
    <property type="entry name" value="DNA/RNA polymerases"/>
    <property type="match status" value="1"/>
</dbReference>
<dbReference type="Pfam" id="PF25597">
    <property type="entry name" value="SH3_retrovirus"/>
    <property type="match status" value="1"/>
</dbReference>
<proteinExistence type="predicted"/>
<dbReference type="GO" id="GO:0003676">
    <property type="term" value="F:nucleic acid binding"/>
    <property type="evidence" value="ECO:0007669"/>
    <property type="project" value="InterPro"/>
</dbReference>
<dbReference type="InterPro" id="IPR039537">
    <property type="entry name" value="Retrotran_Ty1/copia-like"/>
</dbReference>
<dbReference type="InterPro" id="IPR001584">
    <property type="entry name" value="Integrase_cat-core"/>
</dbReference>
<dbReference type="PANTHER" id="PTHR42648:SF18">
    <property type="entry name" value="RETROTRANSPOSON, UNCLASSIFIED-LIKE PROTEIN"/>
    <property type="match status" value="1"/>
</dbReference>
<gene>
    <name evidence="7" type="ORF">CXB51_036651</name>
</gene>
<dbReference type="Pfam" id="PF22936">
    <property type="entry name" value="Pol_BBD"/>
    <property type="match status" value="1"/>
</dbReference>
<evidence type="ECO:0000256" key="4">
    <source>
        <dbReference type="ARBA" id="ARBA00022801"/>
    </source>
</evidence>
<dbReference type="GO" id="GO:0008270">
    <property type="term" value="F:zinc ion binding"/>
    <property type="evidence" value="ECO:0007669"/>
    <property type="project" value="InterPro"/>
</dbReference>
<dbReference type="AlphaFoldDB" id="A0A8J6CGN5"/>
<evidence type="ECO:0000256" key="1">
    <source>
        <dbReference type="ARBA" id="ARBA00022670"/>
    </source>
</evidence>
<organism evidence="7 8">
    <name type="scientific">Gossypium anomalum</name>
    <dbReference type="NCBI Taxonomy" id="47600"/>
    <lineage>
        <taxon>Eukaryota</taxon>
        <taxon>Viridiplantae</taxon>
        <taxon>Streptophyta</taxon>
        <taxon>Embryophyta</taxon>
        <taxon>Tracheophyta</taxon>
        <taxon>Spermatophyta</taxon>
        <taxon>Magnoliopsida</taxon>
        <taxon>eudicotyledons</taxon>
        <taxon>Gunneridae</taxon>
        <taxon>Pentapetalae</taxon>
        <taxon>rosids</taxon>
        <taxon>malvids</taxon>
        <taxon>Malvales</taxon>
        <taxon>Malvaceae</taxon>
        <taxon>Malvoideae</taxon>
        <taxon>Gossypium</taxon>
    </lineage>
</organism>
<dbReference type="SUPFAM" id="SSF57756">
    <property type="entry name" value="Retrovirus zinc finger-like domains"/>
    <property type="match status" value="1"/>
</dbReference>
<dbReference type="CDD" id="cd09272">
    <property type="entry name" value="RNase_HI_RT_Ty1"/>
    <property type="match status" value="1"/>
</dbReference>
<dbReference type="InterPro" id="IPR057670">
    <property type="entry name" value="SH3_retrovirus"/>
</dbReference>
<keyword evidence="4" id="KW-0378">Hydrolase</keyword>
<evidence type="ECO:0000259" key="6">
    <source>
        <dbReference type="PROSITE" id="PS50994"/>
    </source>
</evidence>
<comment type="caution">
    <text evidence="7">The sequence shown here is derived from an EMBL/GenBank/DDBJ whole genome shotgun (WGS) entry which is preliminary data.</text>
</comment>
<dbReference type="PROSITE" id="PS50994">
    <property type="entry name" value="INTEGRASE"/>
    <property type="match status" value="1"/>
</dbReference>
<sequence length="1042" mass="118542">MRDLTRISLTELINALYAQEQRRASRIEEHQEGAFQAKSKPSSSNAAYKGKKNWMDKSRTDASKKWDRPCKHCKRPGHPEARCWFRPDAICQHCKKRGHVEKVCKEKDKLEQNQPQHKAAEARVAEQGSDGKEQVFAVSCLAAKGKVTKGWLLDSGCTNHMSPDASIFKSLDRNCKTRVKIGNRHCIQAEGIGDVLICTPSGNKLIPNVLFVPEIDRNLLSIAQLLQKGYTVVFKGNECQISDQKGSILMTVAMSDKSFVVDWNKGLDSAYATSIEESKLWHQRFGHTSFKSMARMISKDMAENFIKSVQNEDVCETESLNGNRYFIFFIDDSTRYCWIYFLKNKSEVVQAFLKFKTAAETETGCKLKSIISDNGTGYISAQFQDIYARAGIKHQLTNVYTPQQNGVSERKNRSLLDMARCMIFEKNLPKNLWAEAVNTAVYVQNRLPTKALEQRTPFEAWFGFKPSLAHLRIFGCLCYSQVLAAKRSKLDKRVQVGILVGYSSEKKGYRILDPSTKKVFASRDVVFNERASWNWDKNKPEAVFEELVVDQTEPEENGPDMDFDDVPIRGTRSLAEIYERAHVALVEPICFEEAEMHEGWKQAMADEIAMIEKNQTWELVERPANMKIIGVKWVYKAKQNADGSLNKLKARLVMKGFSQKYGLDYFETYAPVARLDTIRLIVTYAAHMQWNVYQLDVKSAFLNGILEEEIYVEQPEGFKVPGKEDLVYRLRKALYGLKQAPRAWYARIDSYLLSLKFERRGDEIVLTEFKTKMKEMFEITDLGLMTYFLGMEVIQKQGEIFLKQKSFALKVLTKFSMLNCKPTPTLIVAGLKLSSHEGHEEVCETTYRSLIGCLLYLTATRPDIMFAVSLLSRFMHCCNVQHFQAAKRVLRYIKGTLSHGLLFSKAEELKLKGYTDSDWAGSKDYMKSTSGYAFTLGSAMVCWSSKKQSLVAQSIAEAEYVTAASASAVAIAKNPVFHGKTKHFDIKLHVIREMKQACEIKLVHCNSENQIADILTKGLGVSKFNKLRKLMGVCNKELKEEC</sequence>
<dbReference type="InterPro" id="IPR012337">
    <property type="entry name" value="RNaseH-like_sf"/>
</dbReference>
<reference evidence="7 8" key="1">
    <citation type="journal article" date="2021" name="bioRxiv">
        <title>The Gossypium anomalum genome as a resource for cotton improvement and evolutionary analysis of hybrid incompatibility.</title>
        <authorList>
            <person name="Grover C.E."/>
            <person name="Yuan D."/>
            <person name="Arick M.A."/>
            <person name="Miller E.R."/>
            <person name="Hu G."/>
            <person name="Peterson D.G."/>
            <person name="Wendel J.F."/>
            <person name="Udall J.A."/>
        </authorList>
    </citation>
    <scope>NUCLEOTIDE SEQUENCE [LARGE SCALE GENOMIC DNA]</scope>
    <source>
        <strain evidence="7">JFW-Udall</strain>
        <tissue evidence="7">Leaf</tissue>
    </source>
</reference>
<dbReference type="InterPro" id="IPR054722">
    <property type="entry name" value="PolX-like_BBD"/>
</dbReference>
<dbReference type="GO" id="GO:0006508">
    <property type="term" value="P:proteolysis"/>
    <property type="evidence" value="ECO:0007669"/>
    <property type="project" value="UniProtKB-KW"/>
</dbReference>
<dbReference type="InterPro" id="IPR036397">
    <property type="entry name" value="RNaseH_sf"/>
</dbReference>
<keyword evidence="1" id="KW-0645">Protease</keyword>
<keyword evidence="2" id="KW-0479">Metal-binding</keyword>
<dbReference type="Proteomes" id="UP000701853">
    <property type="component" value="Chromosome 13"/>
</dbReference>
<dbReference type="GO" id="GO:0004190">
    <property type="term" value="F:aspartic-type endopeptidase activity"/>
    <property type="evidence" value="ECO:0007669"/>
    <property type="project" value="UniProtKB-KW"/>
</dbReference>
<evidence type="ECO:0000256" key="3">
    <source>
        <dbReference type="ARBA" id="ARBA00022750"/>
    </source>
</evidence>
<keyword evidence="3" id="KW-0064">Aspartyl protease</keyword>
<evidence type="ECO:0000313" key="7">
    <source>
        <dbReference type="EMBL" id="KAG8471924.1"/>
    </source>
</evidence>
<feature type="domain" description="Integrase catalytic" evidence="6">
    <location>
        <begin position="299"/>
        <end position="465"/>
    </location>
</feature>